<accession>A0ABW9NLT2</accession>
<dbReference type="RefSeq" id="WP_153480299.1">
    <property type="nucleotide sequence ID" value="NZ_VDEQ01000009.1"/>
</dbReference>
<comment type="caution">
    <text evidence="3">The sequence shown here is derived from an EMBL/GenBank/DDBJ whole genome shotgun (WGS) entry which is preliminary data.</text>
</comment>
<feature type="region of interest" description="Disordered" evidence="1">
    <location>
        <begin position="302"/>
        <end position="322"/>
    </location>
</feature>
<organism evidence="3 4">
    <name type="scientific">Streptomyces katsurahamanus</name>
    <dbReference type="NCBI Taxonomy" id="2577098"/>
    <lineage>
        <taxon>Bacteria</taxon>
        <taxon>Bacillati</taxon>
        <taxon>Actinomycetota</taxon>
        <taxon>Actinomycetes</taxon>
        <taxon>Kitasatosporales</taxon>
        <taxon>Streptomycetaceae</taxon>
        <taxon>Streptomyces</taxon>
    </lineage>
</organism>
<dbReference type="PANTHER" id="PTHR34293:SF1">
    <property type="entry name" value="HTH-TYPE TRANSCRIPTIONAL REGULATOR TRMBL2"/>
    <property type="match status" value="1"/>
</dbReference>
<gene>
    <name evidence="3" type="ORF">FFZ77_01110</name>
</gene>
<dbReference type="SUPFAM" id="SSF46894">
    <property type="entry name" value="C-terminal effector domain of the bipartite response regulators"/>
    <property type="match status" value="1"/>
</dbReference>
<sequence length="322" mass="35195">MEDLMPRQGSGDTLAALDTLIATGLVRHLGAGRLAVTDPARVSDAFLGEWEERVKNAQRGLLRSRGQLAELMMIHAARLRAFEGPQLERVDSSAELSRLLEQCVGECRVDLIVAQPGGPHPEFQLIGAPEYVWPLLKRGVRLRTLYQYSARFDPPTVKCAEKAGELGAESRTVTGDLARFVVFDRSVLVMPLGDARGGALAVRNPELIAFAIEMFNLAWSTGEPLNTPRRKTFIQGVANQTKRSILQHLIEGEDDRTTARALGISVRTCQRHVSELMQQLGASTRLQLGYLIEQHGLLKNGIGSHAPAPGDTRAAQRSTAPP</sequence>
<name>A0ABW9NLT2_9ACTN</name>
<dbReference type="InterPro" id="IPR016032">
    <property type="entry name" value="Sig_transdc_resp-reg_C-effctor"/>
</dbReference>
<dbReference type="InterPro" id="IPR036388">
    <property type="entry name" value="WH-like_DNA-bd_sf"/>
</dbReference>
<proteinExistence type="predicted"/>
<reference evidence="3 4" key="1">
    <citation type="submission" date="2019-06" db="EMBL/GenBank/DDBJ databases">
        <title>Comparative genomics and metabolomics analyses of clavulanic acid producing Streptomyces species provides insight into specialized metabolism and evolution of beta-lactam biosynthetic gene clusters.</title>
        <authorList>
            <person name="Moore M.A."/>
            <person name="Cruz-Morales P."/>
            <person name="Barona Gomez F."/>
            <person name="Kapil T."/>
        </authorList>
    </citation>
    <scope>NUCLEOTIDE SEQUENCE [LARGE SCALE GENOMIC DNA]</scope>
    <source>
        <strain evidence="3 4">T-272</strain>
    </source>
</reference>
<dbReference type="InterPro" id="IPR051797">
    <property type="entry name" value="TrmB-like"/>
</dbReference>
<keyword evidence="4" id="KW-1185">Reference proteome</keyword>
<feature type="domain" description="HTH luxR-type" evidence="2">
    <location>
        <begin position="243"/>
        <end position="292"/>
    </location>
</feature>
<dbReference type="SMART" id="SM00421">
    <property type="entry name" value="HTH_LUXR"/>
    <property type="match status" value="1"/>
</dbReference>
<protein>
    <submittedName>
        <fullName evidence="3">Helix-turn-helix domain-containing protein</fullName>
    </submittedName>
</protein>
<evidence type="ECO:0000259" key="2">
    <source>
        <dbReference type="SMART" id="SM00421"/>
    </source>
</evidence>
<evidence type="ECO:0000313" key="4">
    <source>
        <dbReference type="Proteomes" id="UP000460558"/>
    </source>
</evidence>
<dbReference type="InterPro" id="IPR000792">
    <property type="entry name" value="Tscrpt_reg_LuxR_C"/>
</dbReference>
<evidence type="ECO:0000313" key="3">
    <source>
        <dbReference type="EMBL" id="MQS34267.1"/>
    </source>
</evidence>
<evidence type="ECO:0000256" key="1">
    <source>
        <dbReference type="SAM" id="MobiDB-lite"/>
    </source>
</evidence>
<dbReference type="Gene3D" id="1.10.10.10">
    <property type="entry name" value="Winged helix-like DNA-binding domain superfamily/Winged helix DNA-binding domain"/>
    <property type="match status" value="1"/>
</dbReference>
<dbReference type="Pfam" id="PF00196">
    <property type="entry name" value="GerE"/>
    <property type="match status" value="1"/>
</dbReference>
<dbReference type="Proteomes" id="UP000460558">
    <property type="component" value="Unassembled WGS sequence"/>
</dbReference>
<dbReference type="EMBL" id="VDEQ01000009">
    <property type="protein sequence ID" value="MQS34267.1"/>
    <property type="molecule type" value="Genomic_DNA"/>
</dbReference>
<dbReference type="PANTHER" id="PTHR34293">
    <property type="entry name" value="HTH-TYPE TRANSCRIPTIONAL REGULATOR TRMBL2"/>
    <property type="match status" value="1"/>
</dbReference>